<accession>A0A844I3B3</accession>
<dbReference type="PANTHER" id="PTHR35841">
    <property type="entry name" value="PHOSPHONATES-BINDING PERIPLASMIC PROTEIN"/>
    <property type="match status" value="1"/>
</dbReference>
<feature type="chain" id="PRO_5032408925" evidence="1">
    <location>
        <begin position="32"/>
        <end position="284"/>
    </location>
</feature>
<comment type="caution">
    <text evidence="2">The sequence shown here is derived from an EMBL/GenBank/DDBJ whole genome shotgun (WGS) entry which is preliminary data.</text>
</comment>
<name>A0A844I3B3_9GAMM</name>
<dbReference type="Pfam" id="PF12974">
    <property type="entry name" value="Phosphonate-bd"/>
    <property type="match status" value="1"/>
</dbReference>
<dbReference type="AlphaFoldDB" id="A0A844I3B3"/>
<proteinExistence type="predicted"/>
<reference evidence="2 3" key="1">
    <citation type="submission" date="2019-06" db="EMBL/GenBank/DDBJ databases">
        <title>Enrichment of Autotrophic Halophilic Microorganisms from Red Sea Brine Pool Using Microbial Electrosynthesis System.</title>
        <authorList>
            <person name="Alqahtani M.F."/>
            <person name="Bajracharya S."/>
            <person name="Katuri K.P."/>
            <person name="Ali M."/>
            <person name="Saikaly P.E."/>
        </authorList>
    </citation>
    <scope>NUCLEOTIDE SEQUENCE [LARGE SCALE GENOMIC DNA]</scope>
    <source>
        <strain evidence="2">MES15</strain>
    </source>
</reference>
<protein>
    <submittedName>
        <fullName evidence="2">Phosphate/phosphite/phosphonate ABC transporter substrate-binding protein</fullName>
    </submittedName>
</protein>
<sequence>MFAGLAQRFTHLRQLLITLLVFSVMPAPSSAAGESEQAAPLIFGIVPQQAASKLARVWIPLLNELSETSGVPLEFATAPDIPSFEERLARGVYDIAYMNPYHFTLFHEEPGYEALAHARDHLIQGILVIRRDSAITSLAELANQTVAFPAPRAFAATLINRSYLDKEAPGYTANFVSSHDSVYRSVAAGRFVAGGGIHRTLKAMDPEVREELRILWQSPGYTPHAIATHPRVDDPIRQRLAAALESIEMTERGLNLLQNLRMNGFERATNADWDDVRGLNISAQ</sequence>
<evidence type="ECO:0000313" key="2">
    <source>
        <dbReference type="EMBL" id="MTJ00066.1"/>
    </source>
</evidence>
<dbReference type="PANTHER" id="PTHR35841:SF1">
    <property type="entry name" value="PHOSPHONATES-BINDING PERIPLASMIC PROTEIN"/>
    <property type="match status" value="1"/>
</dbReference>
<dbReference type="Proteomes" id="UP000431462">
    <property type="component" value="Unassembled WGS sequence"/>
</dbReference>
<dbReference type="EMBL" id="VENC01000015">
    <property type="protein sequence ID" value="MTJ00066.1"/>
    <property type="molecule type" value="Genomic_DNA"/>
</dbReference>
<dbReference type="SUPFAM" id="SSF53850">
    <property type="entry name" value="Periplasmic binding protein-like II"/>
    <property type="match status" value="1"/>
</dbReference>
<gene>
    <name evidence="2" type="ORF">FH752_15735</name>
</gene>
<evidence type="ECO:0000313" key="3">
    <source>
        <dbReference type="Proteomes" id="UP000431462"/>
    </source>
</evidence>
<feature type="signal peptide" evidence="1">
    <location>
        <begin position="1"/>
        <end position="31"/>
    </location>
</feature>
<keyword evidence="1" id="KW-0732">Signal</keyword>
<evidence type="ECO:0000256" key="1">
    <source>
        <dbReference type="SAM" id="SignalP"/>
    </source>
</evidence>
<dbReference type="Gene3D" id="3.40.190.10">
    <property type="entry name" value="Periplasmic binding protein-like II"/>
    <property type="match status" value="2"/>
</dbReference>
<organism evidence="2 3">
    <name type="scientific">Marinobacter adhaerens</name>
    <dbReference type="NCBI Taxonomy" id="1033846"/>
    <lineage>
        <taxon>Bacteria</taxon>
        <taxon>Pseudomonadati</taxon>
        <taxon>Pseudomonadota</taxon>
        <taxon>Gammaproteobacteria</taxon>
        <taxon>Pseudomonadales</taxon>
        <taxon>Marinobacteraceae</taxon>
        <taxon>Marinobacter</taxon>
    </lineage>
</organism>